<dbReference type="PANTHER" id="PTHR12455:SF0">
    <property type="entry name" value="NUCLEOLAR COMPLEX PROTEIN 4 HOMOLOG"/>
    <property type="match status" value="1"/>
</dbReference>
<dbReference type="RefSeq" id="XP_034113112.2">
    <property type="nucleotide sequence ID" value="XM_034257221.2"/>
</dbReference>
<evidence type="ECO:0000313" key="4">
    <source>
        <dbReference type="RefSeq" id="XP_034113112.2"/>
    </source>
</evidence>
<comment type="similarity">
    <text evidence="1">Belongs to the CBF/MAK21 family.</text>
</comment>
<dbReference type="GO" id="GO:0032040">
    <property type="term" value="C:small-subunit processome"/>
    <property type="evidence" value="ECO:0007669"/>
    <property type="project" value="TreeGrafter"/>
</dbReference>
<dbReference type="GO" id="GO:0042254">
    <property type="term" value="P:ribosome biogenesis"/>
    <property type="evidence" value="ECO:0007669"/>
    <property type="project" value="InterPro"/>
</dbReference>
<name>A0A6P8Z9Q2_DROAB</name>
<evidence type="ECO:0000256" key="1">
    <source>
        <dbReference type="ARBA" id="ARBA00007797"/>
    </source>
</evidence>
<keyword evidence="3" id="KW-1185">Reference proteome</keyword>
<dbReference type="AlphaFoldDB" id="A0A6P8Z9Q2"/>
<feature type="domain" description="CCAAT-binding factor" evidence="2">
    <location>
        <begin position="313"/>
        <end position="463"/>
    </location>
</feature>
<dbReference type="GeneID" id="117573806"/>
<sequence>MKHTNKAKQGAPALDTLAKRSNVPVELQQKANAFLNATQVDTKVLGGIVKLFAEEGYAHQVGLMHTIEVIFKNLLKRQSVYPADEELTKPGKKSKAKAKAKLKKTLDTDPNAKCFALYNKTWSWLLQRLAGTNKEDANVALKVAMQLIVTEAKHIKHNNGNWPKKHLSSILGALIESETSPALALPAFEKYARCLDVLQLSYELLPQLTPASFVETPQQALNYLGIVNTLDLGKTVLAEQQYHMAGSFDLADTQKLLNIVWQGIIDRCSGVDEQVHRQVLVVLLERILPHLENPILLTDFLMDSLHQFDGPIALLALQGIFSLMQKQNITYPDVYKKLYNMFYPRMFYNKYKARLFYLADIFLTSTHLPENLVAAFAKRMSRLALRSPTEDAIILIRFVCNLLLRHTGLKRLICATAAASAVEIADPFDDTELDPVKTGAINSSLWEMVLLQKHAVPEVANAARFVSKSLPLMEFDLGQLLEMKESDIFDDEVKKVSKQFMLAYERPKNFALPKNDVVTQYFDLI</sequence>
<dbReference type="Proteomes" id="UP000515160">
    <property type="component" value="Chromosome X"/>
</dbReference>
<dbReference type="OrthoDB" id="10263185at2759"/>
<protein>
    <submittedName>
        <fullName evidence="4">Nucleolar complex protein 4 homolog B</fullName>
    </submittedName>
</protein>
<evidence type="ECO:0000313" key="3">
    <source>
        <dbReference type="Proteomes" id="UP000515160"/>
    </source>
</evidence>
<dbReference type="PANTHER" id="PTHR12455">
    <property type="entry name" value="NUCLEOLAR COMPLEX PROTEIN 4"/>
    <property type="match status" value="1"/>
</dbReference>
<dbReference type="GO" id="GO:0030692">
    <property type="term" value="C:Noc4p-Nop14p complex"/>
    <property type="evidence" value="ECO:0007669"/>
    <property type="project" value="TreeGrafter"/>
</dbReference>
<evidence type="ECO:0000259" key="2">
    <source>
        <dbReference type="Pfam" id="PF03914"/>
    </source>
</evidence>
<proteinExistence type="inferred from homology"/>
<reference evidence="4" key="1">
    <citation type="submission" date="2025-08" db="UniProtKB">
        <authorList>
            <consortium name="RefSeq"/>
        </authorList>
    </citation>
    <scope>IDENTIFICATION</scope>
    <source>
        <strain evidence="4">15112-1751.03</strain>
        <tissue evidence="4">Whole Adult</tissue>
    </source>
</reference>
<dbReference type="Pfam" id="PF03914">
    <property type="entry name" value="CBF"/>
    <property type="match status" value="1"/>
</dbReference>
<accession>A0A6P8Z9Q2</accession>
<dbReference type="InterPro" id="IPR027193">
    <property type="entry name" value="Noc4"/>
</dbReference>
<gene>
    <name evidence="4" type="primary">LOC117573806</name>
</gene>
<dbReference type="InterPro" id="IPR005612">
    <property type="entry name" value="CCAAT-binding_factor"/>
</dbReference>
<organism evidence="3 4">
    <name type="scientific">Drosophila albomicans</name>
    <name type="common">Fruit fly</name>
    <dbReference type="NCBI Taxonomy" id="7291"/>
    <lineage>
        <taxon>Eukaryota</taxon>
        <taxon>Metazoa</taxon>
        <taxon>Ecdysozoa</taxon>
        <taxon>Arthropoda</taxon>
        <taxon>Hexapoda</taxon>
        <taxon>Insecta</taxon>
        <taxon>Pterygota</taxon>
        <taxon>Neoptera</taxon>
        <taxon>Endopterygota</taxon>
        <taxon>Diptera</taxon>
        <taxon>Brachycera</taxon>
        <taxon>Muscomorpha</taxon>
        <taxon>Ephydroidea</taxon>
        <taxon>Drosophilidae</taxon>
        <taxon>Drosophila</taxon>
    </lineage>
</organism>